<protein>
    <submittedName>
        <fullName evidence="2">Uncharacterized protein</fullName>
    </submittedName>
</protein>
<name>A0ABY4UB40_9SPHN</name>
<evidence type="ECO:0000313" key="2">
    <source>
        <dbReference type="EMBL" id="USA62021.1"/>
    </source>
</evidence>
<dbReference type="RefSeq" id="WP_103024819.1">
    <property type="nucleotide sequence ID" value="NZ_CP098494.1"/>
</dbReference>
<accession>A0ABY4UB40</accession>
<dbReference type="Proteomes" id="UP001056619">
    <property type="component" value="Chromosome"/>
</dbReference>
<evidence type="ECO:0000313" key="3">
    <source>
        <dbReference type="Proteomes" id="UP001056619"/>
    </source>
</evidence>
<keyword evidence="3" id="KW-1185">Reference proteome</keyword>
<reference evidence="2 3" key="1">
    <citation type="submission" date="2022-06" db="EMBL/GenBank/DDBJ databases">
        <authorList>
            <person name="Liu G."/>
        </authorList>
    </citation>
    <scope>NUCLEOTIDE SEQUENCE [LARGE SCALE GENOMIC DNA]</scope>
    <source>
        <strain evidence="2 3">E4</strain>
    </source>
</reference>
<feature type="transmembrane region" description="Helical" evidence="1">
    <location>
        <begin position="69"/>
        <end position="89"/>
    </location>
</feature>
<organism evidence="2 3">
    <name type="scientific">Qipengyuania citrea</name>
    <dbReference type="NCBI Taxonomy" id="225971"/>
    <lineage>
        <taxon>Bacteria</taxon>
        <taxon>Pseudomonadati</taxon>
        <taxon>Pseudomonadota</taxon>
        <taxon>Alphaproteobacteria</taxon>
        <taxon>Sphingomonadales</taxon>
        <taxon>Erythrobacteraceae</taxon>
        <taxon>Qipengyuania</taxon>
    </lineage>
</organism>
<sequence>MDWTLALTGMLIIIWSLSGLWRPEKNVASVEGWRKRLNELKAGASESYFEERRQLEAYPPPEHATITKLRAVSLVGMSIGAILIVISAFR</sequence>
<keyword evidence="1" id="KW-1133">Transmembrane helix</keyword>
<evidence type="ECO:0000256" key="1">
    <source>
        <dbReference type="SAM" id="Phobius"/>
    </source>
</evidence>
<keyword evidence="1" id="KW-0472">Membrane</keyword>
<proteinExistence type="predicted"/>
<dbReference type="EMBL" id="CP098494">
    <property type="protein sequence ID" value="USA62021.1"/>
    <property type="molecule type" value="Genomic_DNA"/>
</dbReference>
<keyword evidence="1" id="KW-0812">Transmembrane</keyword>
<gene>
    <name evidence="2" type="ORF">NCF85_03295</name>
</gene>